<proteinExistence type="predicted"/>
<evidence type="ECO:0000313" key="2">
    <source>
        <dbReference type="EMBL" id="WNH13159.1"/>
    </source>
</evidence>
<name>A0ABY9Y4I9_9FLAO</name>
<dbReference type="RefSeq" id="WP_415863137.1">
    <property type="nucleotide sequence ID" value="NZ_CP134536.1"/>
</dbReference>
<feature type="transmembrane region" description="Helical" evidence="1">
    <location>
        <begin position="258"/>
        <end position="278"/>
    </location>
</feature>
<evidence type="ECO:0000313" key="3">
    <source>
        <dbReference type="Proteomes" id="UP001303407"/>
    </source>
</evidence>
<feature type="transmembrane region" description="Helical" evidence="1">
    <location>
        <begin position="228"/>
        <end position="246"/>
    </location>
</feature>
<organism evidence="2 3">
    <name type="scientific">Thalassobellus suaedae</name>
    <dbReference type="NCBI Taxonomy" id="3074124"/>
    <lineage>
        <taxon>Bacteria</taxon>
        <taxon>Pseudomonadati</taxon>
        <taxon>Bacteroidota</taxon>
        <taxon>Flavobacteriia</taxon>
        <taxon>Flavobacteriales</taxon>
        <taxon>Flavobacteriaceae</taxon>
        <taxon>Thalassobellus</taxon>
    </lineage>
</organism>
<gene>
    <name evidence="2" type="ORF">RHP49_02640</name>
</gene>
<dbReference type="Pfam" id="PF12412">
    <property type="entry name" value="DUF3667"/>
    <property type="match status" value="1"/>
</dbReference>
<feature type="transmembrane region" description="Helical" evidence="1">
    <location>
        <begin position="331"/>
        <end position="353"/>
    </location>
</feature>
<keyword evidence="1" id="KW-0812">Transmembrane</keyword>
<keyword evidence="1" id="KW-1133">Transmembrane helix</keyword>
<accession>A0ABY9Y4I9</accession>
<feature type="transmembrane region" description="Helical" evidence="1">
    <location>
        <begin position="86"/>
        <end position="105"/>
    </location>
</feature>
<keyword evidence="3" id="KW-1185">Reference proteome</keyword>
<reference evidence="2 3" key="1">
    <citation type="submission" date="2023-09" db="EMBL/GenBank/DDBJ databases">
        <title>Thalassobella suaedae gen. nov., sp. nov., a marine bacterium of the family Flavobacteriaceae isolated from a halophyte Suaeda japonica.</title>
        <authorList>
            <person name="Lee S.Y."/>
            <person name="Hwang C.Y."/>
        </authorList>
    </citation>
    <scope>NUCLEOTIDE SEQUENCE [LARGE SCALE GENOMIC DNA]</scope>
    <source>
        <strain evidence="2 3">HL-DH10</strain>
    </source>
</reference>
<keyword evidence="1" id="KW-0472">Membrane</keyword>
<feature type="transmembrane region" description="Helical" evidence="1">
    <location>
        <begin position="290"/>
        <end position="311"/>
    </location>
</feature>
<sequence length="356" mass="42176">MGKGLIRQDKTCLNCNYMVEERFCPNCGQENTETRKSFYHIFSHFFKDFTHYDNAFWRTIYNLLFKPAVLSKAFMSGKRLYYLDPIRLYIFISFITFFIISVFPNEIEDIKTSSKEKSLSQTNIPSIDSLHIEERGIDGLTKMGMISQENNDTIKKLLKETKEINSKGIINLGFENINELDSLQKNGADNIEVNSVKNYVLKKWLTIEEELTEEEIFERFSESFSHNLPKVLFIYMPIFAFILWLFNNKKKYYYFDHAIFTLHYFSFLLIMILVIFFIGKLKPLLSMSPVLGWVHFSLKTLGILFMFYYFFPAHRLFYGDKFFLSFIKSALVYFINLFVFSVILVLFSLLTYLNLK</sequence>
<protein>
    <submittedName>
        <fullName evidence="2">DUF3667 domain-containing protein</fullName>
    </submittedName>
</protein>
<dbReference type="InterPro" id="IPR022134">
    <property type="entry name" value="DUF3667"/>
</dbReference>
<evidence type="ECO:0000256" key="1">
    <source>
        <dbReference type="SAM" id="Phobius"/>
    </source>
</evidence>
<dbReference type="EMBL" id="CP134536">
    <property type="protein sequence ID" value="WNH13159.1"/>
    <property type="molecule type" value="Genomic_DNA"/>
</dbReference>
<dbReference type="Proteomes" id="UP001303407">
    <property type="component" value="Chromosome"/>
</dbReference>